<dbReference type="SUPFAM" id="SSF55874">
    <property type="entry name" value="ATPase domain of HSP90 chaperone/DNA topoisomerase II/histidine kinase"/>
    <property type="match status" value="1"/>
</dbReference>
<dbReference type="RefSeq" id="WP_380738622.1">
    <property type="nucleotide sequence ID" value="NZ_JBHTJP010000034.1"/>
</dbReference>
<sequence length="668" mass="76535">MNILKSYCGTLILFFFILGSCEKEEAVPQQNNEVEPHSALDYYNKGLDTRDPDEKLHFYNEGLKVVKGIEDTMLVSLLEGKAYAFFKKRNIDSASKVIDSLLIAAEIQKDTFFLSKGLYRKSLVFRYLNQPDLSFEYAFKARRLNLRAGDTALAARRSFDMANAQIEMGDYTGSQVSATEALKYLNPKFNAQIEMGDNTGSQVSATEALKYLNPEFDSIFMSATYNLIGLAYLDQGFYQEAIKEYNNALEYAVRTKDSLTFRHNIAIALKNQGKYDEAIEILEEIVKSDYPDSISKSRYIDNLAFAYWTKDPSAQIDSLLFEALEMRKQLNDLEGLHSSYDHLADYFQEKDEKRALDYARKSYETAAAATAYSAELKALKKLIPLVDENEKSAYIERYVYLDDSLDKASSKAKYHFAKVRYDEEQKEEEIFHLEVKNFNQALEAERLQSRNIIYLLSILVVLLVAGLLLYSTIQRNKRKRLKEIYLTESRMSKRIHDELANEVYNLMSKFEAKGDAETVHTLDLIYRKTRDISREISQIDTGENFDKALISNLSSNAGEAKLILRGENAVDWGKVSEEKKIVIYRVLQELLVNMKKHSDASFVAIAFNLTGNHLYINYSDNGKGMVQEETRYGNGFMNIQYRLNKVNGEISYDTEPGKGFKASIDMRI</sequence>
<name>A0ABW3IFS0_9FLAO</name>
<dbReference type="Gene3D" id="3.30.565.10">
    <property type="entry name" value="Histidine kinase-like ATPase, C-terminal domain"/>
    <property type="match status" value="1"/>
</dbReference>
<keyword evidence="7" id="KW-0472">Membrane</keyword>
<feature type="repeat" description="TPR" evidence="6">
    <location>
        <begin position="222"/>
        <end position="255"/>
    </location>
</feature>
<dbReference type="Gene3D" id="1.25.40.10">
    <property type="entry name" value="Tetratricopeptide repeat domain"/>
    <property type="match status" value="1"/>
</dbReference>
<dbReference type="InterPro" id="IPR036890">
    <property type="entry name" value="HATPase_C_sf"/>
</dbReference>
<evidence type="ECO:0000256" key="6">
    <source>
        <dbReference type="PROSITE-ProRule" id="PRU00339"/>
    </source>
</evidence>
<proteinExistence type="predicted"/>
<comment type="catalytic activity">
    <reaction evidence="1">
        <text>ATP + protein L-histidine = ADP + protein N-phospho-L-histidine.</text>
        <dbReference type="EC" id="2.7.13.3"/>
    </reaction>
</comment>
<evidence type="ECO:0000313" key="9">
    <source>
        <dbReference type="EMBL" id="MFD0976851.1"/>
    </source>
</evidence>
<evidence type="ECO:0000256" key="2">
    <source>
        <dbReference type="ARBA" id="ARBA00012438"/>
    </source>
</evidence>
<reference evidence="10" key="1">
    <citation type="journal article" date="2019" name="Int. J. Syst. Evol. Microbiol.">
        <title>The Global Catalogue of Microorganisms (GCM) 10K type strain sequencing project: providing services to taxonomists for standard genome sequencing and annotation.</title>
        <authorList>
            <consortium name="The Broad Institute Genomics Platform"/>
            <consortium name="The Broad Institute Genome Sequencing Center for Infectious Disease"/>
            <person name="Wu L."/>
            <person name="Ma J."/>
        </authorList>
    </citation>
    <scope>NUCLEOTIDE SEQUENCE [LARGE SCALE GENOMIC DNA]</scope>
    <source>
        <strain evidence="10">CCUG 60898</strain>
    </source>
</reference>
<keyword evidence="7" id="KW-0812">Transmembrane</keyword>
<keyword evidence="4" id="KW-0418">Kinase</keyword>
<feature type="domain" description="Histidine kinase/HSP90-like ATPase" evidence="8">
    <location>
        <begin position="582"/>
        <end position="664"/>
    </location>
</feature>
<evidence type="ECO:0000256" key="7">
    <source>
        <dbReference type="SAM" id="Phobius"/>
    </source>
</evidence>
<dbReference type="PROSITE" id="PS51257">
    <property type="entry name" value="PROKAR_LIPOPROTEIN"/>
    <property type="match status" value="1"/>
</dbReference>
<keyword evidence="7" id="KW-1133">Transmembrane helix</keyword>
<organism evidence="9 10">
    <name type="scientific">Salinimicrobium gaetbulicola</name>
    <dbReference type="NCBI Taxonomy" id="999702"/>
    <lineage>
        <taxon>Bacteria</taxon>
        <taxon>Pseudomonadati</taxon>
        <taxon>Bacteroidota</taxon>
        <taxon>Flavobacteriia</taxon>
        <taxon>Flavobacteriales</taxon>
        <taxon>Flavobacteriaceae</taxon>
        <taxon>Salinimicrobium</taxon>
    </lineage>
</organism>
<dbReference type="PANTHER" id="PTHR24421:SF10">
    <property type="entry name" value="NITRATE_NITRITE SENSOR PROTEIN NARQ"/>
    <property type="match status" value="1"/>
</dbReference>
<evidence type="ECO:0000256" key="3">
    <source>
        <dbReference type="ARBA" id="ARBA00022679"/>
    </source>
</evidence>
<dbReference type="InterPro" id="IPR019734">
    <property type="entry name" value="TPR_rpt"/>
</dbReference>
<evidence type="ECO:0000313" key="10">
    <source>
        <dbReference type="Proteomes" id="UP001597100"/>
    </source>
</evidence>
<evidence type="ECO:0000256" key="5">
    <source>
        <dbReference type="ARBA" id="ARBA00023012"/>
    </source>
</evidence>
<dbReference type="SUPFAM" id="SSF48452">
    <property type="entry name" value="TPR-like"/>
    <property type="match status" value="2"/>
</dbReference>
<dbReference type="InterPro" id="IPR011990">
    <property type="entry name" value="TPR-like_helical_dom_sf"/>
</dbReference>
<dbReference type="Pfam" id="PF02518">
    <property type="entry name" value="HATPase_c"/>
    <property type="match status" value="1"/>
</dbReference>
<feature type="transmembrane region" description="Helical" evidence="7">
    <location>
        <begin position="452"/>
        <end position="473"/>
    </location>
</feature>
<comment type="caution">
    <text evidence="9">The sequence shown here is derived from an EMBL/GenBank/DDBJ whole genome shotgun (WGS) entry which is preliminary data.</text>
</comment>
<accession>A0ABW3IFS0</accession>
<dbReference type="Proteomes" id="UP001597100">
    <property type="component" value="Unassembled WGS sequence"/>
</dbReference>
<dbReference type="PANTHER" id="PTHR24421">
    <property type="entry name" value="NITRATE/NITRITE SENSOR PROTEIN NARX-RELATED"/>
    <property type="match status" value="1"/>
</dbReference>
<dbReference type="InterPro" id="IPR050482">
    <property type="entry name" value="Sensor_HK_TwoCompSys"/>
</dbReference>
<evidence type="ECO:0000256" key="4">
    <source>
        <dbReference type="ARBA" id="ARBA00022777"/>
    </source>
</evidence>
<dbReference type="InterPro" id="IPR003594">
    <property type="entry name" value="HATPase_dom"/>
</dbReference>
<keyword evidence="5" id="KW-0902">Two-component regulatory system</keyword>
<protein>
    <recommendedName>
        <fullName evidence="2">histidine kinase</fullName>
        <ecNumber evidence="2">2.7.13.3</ecNumber>
    </recommendedName>
</protein>
<gene>
    <name evidence="9" type="ORF">ACFQ1G_08615</name>
</gene>
<evidence type="ECO:0000256" key="1">
    <source>
        <dbReference type="ARBA" id="ARBA00000085"/>
    </source>
</evidence>
<dbReference type="PROSITE" id="PS50005">
    <property type="entry name" value="TPR"/>
    <property type="match status" value="1"/>
</dbReference>
<keyword evidence="6" id="KW-0802">TPR repeat</keyword>
<dbReference type="CDD" id="cd16917">
    <property type="entry name" value="HATPase_UhpB-NarQ-NarX-like"/>
    <property type="match status" value="1"/>
</dbReference>
<dbReference type="SMART" id="SM00028">
    <property type="entry name" value="TPR"/>
    <property type="match status" value="2"/>
</dbReference>
<dbReference type="Pfam" id="PF13424">
    <property type="entry name" value="TPR_12"/>
    <property type="match status" value="1"/>
</dbReference>
<dbReference type="EMBL" id="JBHTJP010000034">
    <property type="protein sequence ID" value="MFD0976851.1"/>
    <property type="molecule type" value="Genomic_DNA"/>
</dbReference>
<keyword evidence="10" id="KW-1185">Reference proteome</keyword>
<dbReference type="EC" id="2.7.13.3" evidence="2"/>
<evidence type="ECO:0000259" key="8">
    <source>
        <dbReference type="Pfam" id="PF02518"/>
    </source>
</evidence>
<keyword evidence="3" id="KW-0808">Transferase</keyword>